<name>A0A9X3KL05_9HYPH</name>
<dbReference type="Proteomes" id="UP001151018">
    <property type="component" value="Unassembled WGS sequence"/>
</dbReference>
<evidence type="ECO:0000313" key="2">
    <source>
        <dbReference type="Proteomes" id="UP001151018"/>
    </source>
</evidence>
<accession>A0A9X3KL05</accession>
<dbReference type="AlphaFoldDB" id="A0A9X3KL05"/>
<evidence type="ECO:0000313" key="1">
    <source>
        <dbReference type="EMBL" id="MCZ7936665.1"/>
    </source>
</evidence>
<gene>
    <name evidence="1" type="ORF">O9X88_03840</name>
</gene>
<reference evidence="1" key="1">
    <citation type="submission" date="2022-12" db="EMBL/GenBank/DDBJ databases">
        <title>Draft genome sequences of 22 rhizogenic Agrobacterium biovar 1 strains, the causative agent of hairy root disease.</title>
        <authorList>
            <person name="Kim N."/>
            <person name="Vargas P."/>
            <person name="Rediers H."/>
        </authorList>
    </citation>
    <scope>NUCLEOTIDE SEQUENCE</scope>
    <source>
        <strain evidence="1">ST15.13.006</strain>
    </source>
</reference>
<sequence>MKLRVYIAGRYRKYDIPTVRAANPSYDELEATKHFVDEKYGEWISTNMENAAHEFLIENVCADYFDINFTYQDDAEEFRTRLGGNYL</sequence>
<organism evidence="1 2">
    <name type="scientific">Agrobacterium salinitolerans</name>
    <dbReference type="NCBI Taxonomy" id="1183413"/>
    <lineage>
        <taxon>Bacteria</taxon>
        <taxon>Pseudomonadati</taxon>
        <taxon>Pseudomonadota</taxon>
        <taxon>Alphaproteobacteria</taxon>
        <taxon>Hyphomicrobiales</taxon>
        <taxon>Rhizobiaceae</taxon>
        <taxon>Rhizobium/Agrobacterium group</taxon>
        <taxon>Agrobacterium</taxon>
    </lineage>
</organism>
<dbReference type="RefSeq" id="WP_111789667.1">
    <property type="nucleotide sequence ID" value="NZ_JAPZLR010000002.1"/>
</dbReference>
<comment type="caution">
    <text evidence="1">The sequence shown here is derived from an EMBL/GenBank/DDBJ whole genome shotgun (WGS) entry which is preliminary data.</text>
</comment>
<proteinExistence type="predicted"/>
<dbReference type="EMBL" id="JAPZLR010000002">
    <property type="protein sequence ID" value="MCZ7936665.1"/>
    <property type="molecule type" value="Genomic_DNA"/>
</dbReference>
<protein>
    <submittedName>
        <fullName evidence="1">Uncharacterized protein</fullName>
    </submittedName>
</protein>